<protein>
    <submittedName>
        <fullName evidence="1">Uncharacterized protein</fullName>
    </submittedName>
</protein>
<gene>
    <name evidence="1" type="ORF">L873DRAFT_1920930</name>
</gene>
<keyword evidence="2" id="KW-1185">Reference proteome</keyword>
<dbReference type="Proteomes" id="UP000276215">
    <property type="component" value="Unassembled WGS sequence"/>
</dbReference>
<dbReference type="EMBL" id="ML120407">
    <property type="protein sequence ID" value="RPA97186.1"/>
    <property type="molecule type" value="Genomic_DNA"/>
</dbReference>
<sequence>MYPSPTISRSISPNPSEFQNNGESYTFTSSLNGWKYVILPEPITGQFACFCCHAGFQAPDGKVLGRHIRAKNHIDPSEWMQGYGSIVVYKPKDTASVVPCQRVQIKPTDCSNSHGVSAVTDLRPRANSIDLVAKHSSATGCPERGNNPTELSIPEGQTYDLLDDNLDWTLDWLSSDLKFSESETVGLPDLEEQTNLQRLHQLPGPNKEETLDNLTKVEVIPATVELSSPGYGTPLVITSSEAIALDVAGKSPHF</sequence>
<proteinExistence type="predicted"/>
<name>A0A3N4JFZ1_9PEZI</name>
<evidence type="ECO:0000313" key="2">
    <source>
        <dbReference type="Proteomes" id="UP000276215"/>
    </source>
</evidence>
<dbReference type="AlphaFoldDB" id="A0A3N4JFZ1"/>
<reference evidence="1 2" key="1">
    <citation type="journal article" date="2018" name="Nat. Ecol. Evol.">
        <title>Pezizomycetes genomes reveal the molecular basis of ectomycorrhizal truffle lifestyle.</title>
        <authorList>
            <person name="Murat C."/>
            <person name="Payen T."/>
            <person name="Noel B."/>
            <person name="Kuo A."/>
            <person name="Morin E."/>
            <person name="Chen J."/>
            <person name="Kohler A."/>
            <person name="Krizsan K."/>
            <person name="Balestrini R."/>
            <person name="Da Silva C."/>
            <person name="Montanini B."/>
            <person name="Hainaut M."/>
            <person name="Levati E."/>
            <person name="Barry K.W."/>
            <person name="Belfiori B."/>
            <person name="Cichocki N."/>
            <person name="Clum A."/>
            <person name="Dockter R.B."/>
            <person name="Fauchery L."/>
            <person name="Guy J."/>
            <person name="Iotti M."/>
            <person name="Le Tacon F."/>
            <person name="Lindquist E.A."/>
            <person name="Lipzen A."/>
            <person name="Malagnac F."/>
            <person name="Mello A."/>
            <person name="Molinier V."/>
            <person name="Miyauchi S."/>
            <person name="Poulain J."/>
            <person name="Riccioni C."/>
            <person name="Rubini A."/>
            <person name="Sitrit Y."/>
            <person name="Splivallo R."/>
            <person name="Traeger S."/>
            <person name="Wang M."/>
            <person name="Zifcakova L."/>
            <person name="Wipf D."/>
            <person name="Zambonelli A."/>
            <person name="Paolocci F."/>
            <person name="Nowrousian M."/>
            <person name="Ottonello S."/>
            <person name="Baldrian P."/>
            <person name="Spatafora J.W."/>
            <person name="Henrissat B."/>
            <person name="Nagy L.G."/>
            <person name="Aury J.M."/>
            <person name="Wincker P."/>
            <person name="Grigoriev I.V."/>
            <person name="Bonfante P."/>
            <person name="Martin F.M."/>
        </authorList>
    </citation>
    <scope>NUCLEOTIDE SEQUENCE [LARGE SCALE GENOMIC DNA]</scope>
    <source>
        <strain evidence="1 2">120613-1</strain>
    </source>
</reference>
<evidence type="ECO:0000313" key="1">
    <source>
        <dbReference type="EMBL" id="RPA97186.1"/>
    </source>
</evidence>
<organism evidence="1 2">
    <name type="scientific">Choiromyces venosus 120613-1</name>
    <dbReference type="NCBI Taxonomy" id="1336337"/>
    <lineage>
        <taxon>Eukaryota</taxon>
        <taxon>Fungi</taxon>
        <taxon>Dikarya</taxon>
        <taxon>Ascomycota</taxon>
        <taxon>Pezizomycotina</taxon>
        <taxon>Pezizomycetes</taxon>
        <taxon>Pezizales</taxon>
        <taxon>Tuberaceae</taxon>
        <taxon>Choiromyces</taxon>
    </lineage>
</organism>
<dbReference type="STRING" id="1336337.A0A3N4JFZ1"/>
<accession>A0A3N4JFZ1</accession>